<reference evidence="5" key="1">
    <citation type="submission" date="2022-10" db="EMBL/GenBank/DDBJ databases">
        <title>The complete genomes of actinobacterial strains from the NBC collection.</title>
        <authorList>
            <person name="Joergensen T.S."/>
            <person name="Alvarez Arevalo M."/>
            <person name="Sterndorff E.B."/>
            <person name="Faurdal D."/>
            <person name="Vuksanovic O."/>
            <person name="Mourched A.-S."/>
            <person name="Charusanti P."/>
            <person name="Shaw S."/>
            <person name="Blin K."/>
            <person name="Weber T."/>
        </authorList>
    </citation>
    <scope>NUCLEOTIDE SEQUENCE</scope>
    <source>
        <strain evidence="5">NBC_00049</strain>
    </source>
</reference>
<evidence type="ECO:0000256" key="2">
    <source>
        <dbReference type="ARBA" id="ARBA00023315"/>
    </source>
</evidence>
<gene>
    <name evidence="5" type="ORF">OG327_14340</name>
</gene>
<dbReference type="PROSITE" id="PS51186">
    <property type="entry name" value="GNAT"/>
    <property type="match status" value="1"/>
</dbReference>
<dbReference type="PANTHER" id="PTHR43792:SF8">
    <property type="entry name" value="[RIBOSOMAL PROTEIN US5]-ALANINE N-ACETYLTRANSFERASE"/>
    <property type="match status" value="1"/>
</dbReference>
<dbReference type="InterPro" id="IPR051531">
    <property type="entry name" value="N-acetyltransferase"/>
</dbReference>
<name>A0AAU2JR50_9ACTN</name>
<dbReference type="GO" id="GO:0008999">
    <property type="term" value="F:protein-N-terminal-alanine acetyltransferase activity"/>
    <property type="evidence" value="ECO:0007669"/>
    <property type="project" value="TreeGrafter"/>
</dbReference>
<evidence type="ECO:0000313" key="5">
    <source>
        <dbReference type="EMBL" id="WTU74405.1"/>
    </source>
</evidence>
<evidence type="ECO:0000256" key="3">
    <source>
        <dbReference type="ARBA" id="ARBA00038502"/>
    </source>
</evidence>
<dbReference type="InterPro" id="IPR000182">
    <property type="entry name" value="GNAT_dom"/>
</dbReference>
<dbReference type="Pfam" id="PF13302">
    <property type="entry name" value="Acetyltransf_3"/>
    <property type="match status" value="1"/>
</dbReference>
<evidence type="ECO:0000259" key="4">
    <source>
        <dbReference type="PROSITE" id="PS51186"/>
    </source>
</evidence>
<protein>
    <submittedName>
        <fullName evidence="5">GNAT family N-acetyltransferase</fullName>
    </submittedName>
</protein>
<dbReference type="EMBL" id="CP108264">
    <property type="protein sequence ID" value="WTU74405.1"/>
    <property type="molecule type" value="Genomic_DNA"/>
</dbReference>
<comment type="similarity">
    <text evidence="3">Belongs to the acetyltransferase family. RimJ subfamily.</text>
</comment>
<dbReference type="SUPFAM" id="SSF55729">
    <property type="entry name" value="Acyl-CoA N-acyltransferases (Nat)"/>
    <property type="match status" value="1"/>
</dbReference>
<feature type="domain" description="N-acetyltransferase" evidence="4">
    <location>
        <begin position="5"/>
        <end position="171"/>
    </location>
</feature>
<dbReference type="PANTHER" id="PTHR43792">
    <property type="entry name" value="GNAT FAMILY, PUTATIVE (AFU_ORTHOLOGUE AFUA_3G00765)-RELATED-RELATED"/>
    <property type="match status" value="1"/>
</dbReference>
<dbReference type="CDD" id="cd04301">
    <property type="entry name" value="NAT_SF"/>
    <property type="match status" value="1"/>
</dbReference>
<organism evidence="5">
    <name type="scientific">Streptomyces sp. NBC_00049</name>
    <dbReference type="NCBI Taxonomy" id="2903617"/>
    <lineage>
        <taxon>Bacteria</taxon>
        <taxon>Bacillati</taxon>
        <taxon>Actinomycetota</taxon>
        <taxon>Actinomycetes</taxon>
        <taxon>Kitasatosporales</taxon>
        <taxon>Streptomycetaceae</taxon>
        <taxon>Streptomyces</taxon>
    </lineage>
</organism>
<sequence>METRVRLEPWGAGDFWLLERKNEPVMTEHLGGPESAEKLADRQRRYEALSAREPAAGRMFRIVLESSGETVGSIGFWEREWQGEPVYEAGWGVLPEFQGRGLAVAALTELLSHVRAHGTREWIHAFPGTDHPASGAVARRAGFECLGEVDFEYPPGVPHPSHDWRLRVGPPAGVTPSG</sequence>
<keyword evidence="1" id="KW-0808">Transferase</keyword>
<proteinExistence type="inferred from homology"/>
<dbReference type="AlphaFoldDB" id="A0AAU2JR50"/>
<keyword evidence="2" id="KW-0012">Acyltransferase</keyword>
<dbReference type="Gene3D" id="3.40.630.30">
    <property type="match status" value="1"/>
</dbReference>
<evidence type="ECO:0000256" key="1">
    <source>
        <dbReference type="ARBA" id="ARBA00022679"/>
    </source>
</evidence>
<dbReference type="InterPro" id="IPR016181">
    <property type="entry name" value="Acyl_CoA_acyltransferase"/>
</dbReference>
<dbReference type="GO" id="GO:0005737">
    <property type="term" value="C:cytoplasm"/>
    <property type="evidence" value="ECO:0007669"/>
    <property type="project" value="TreeGrafter"/>
</dbReference>
<accession>A0AAU2JR50</accession>